<dbReference type="Proteomes" id="UP000324222">
    <property type="component" value="Unassembled WGS sequence"/>
</dbReference>
<dbReference type="PANTHER" id="PTHR22923">
    <property type="entry name" value="CEREBELLIN-RELATED"/>
    <property type="match status" value="1"/>
</dbReference>
<dbReference type="Gene3D" id="2.60.120.40">
    <property type="match status" value="1"/>
</dbReference>
<dbReference type="SUPFAM" id="SSF49842">
    <property type="entry name" value="TNF-like"/>
    <property type="match status" value="1"/>
</dbReference>
<dbReference type="OrthoDB" id="6154955at2759"/>
<dbReference type="Pfam" id="PF00386">
    <property type="entry name" value="C1q"/>
    <property type="match status" value="1"/>
</dbReference>
<comment type="subcellular location">
    <subcellularLocation>
        <location evidence="1">Secreted</location>
    </subcellularLocation>
</comment>
<sequence length="199" mass="21856">MWVRGALVCAALTVAVVGQEDRQAAPRPTPRQYDPLELCSGGFSVRKADPSTATITSPPSKLKFQDVLTNLGGWSASESDFQAPCSGAYFFTFHALSRNQGDFTNTSSHSIANLTSPCRENRETNFAPRPTNSLALMKEGKYQVTAYGSTFDYQQGSNSALIFLNAGERVHLELQDGSLYEHPYDEAYTTFSGFLVEQF</sequence>
<keyword evidence="3 4" id="KW-0732">Signal</keyword>
<protein>
    <submittedName>
        <fullName evidence="6">Complement C1q-like protein 4</fullName>
    </submittedName>
</protein>
<dbReference type="GO" id="GO:0005576">
    <property type="term" value="C:extracellular region"/>
    <property type="evidence" value="ECO:0007669"/>
    <property type="project" value="UniProtKB-SubCell"/>
</dbReference>
<reference evidence="6 7" key="1">
    <citation type="submission" date="2019-05" db="EMBL/GenBank/DDBJ databases">
        <title>Another draft genome of Portunus trituberculatus and its Hox gene families provides insights of decapod evolution.</title>
        <authorList>
            <person name="Jeong J.-H."/>
            <person name="Song I."/>
            <person name="Kim S."/>
            <person name="Choi T."/>
            <person name="Kim D."/>
            <person name="Ryu S."/>
            <person name="Kim W."/>
        </authorList>
    </citation>
    <scope>NUCLEOTIDE SEQUENCE [LARGE SCALE GENOMIC DNA]</scope>
    <source>
        <tissue evidence="6">Muscle</tissue>
    </source>
</reference>
<gene>
    <name evidence="6" type="primary">C1QL4</name>
    <name evidence="6" type="ORF">E2C01_028461</name>
</gene>
<keyword evidence="2" id="KW-0964">Secreted</keyword>
<organism evidence="6 7">
    <name type="scientific">Portunus trituberculatus</name>
    <name type="common">Swimming crab</name>
    <name type="synonym">Neptunus trituberculatus</name>
    <dbReference type="NCBI Taxonomy" id="210409"/>
    <lineage>
        <taxon>Eukaryota</taxon>
        <taxon>Metazoa</taxon>
        <taxon>Ecdysozoa</taxon>
        <taxon>Arthropoda</taxon>
        <taxon>Crustacea</taxon>
        <taxon>Multicrustacea</taxon>
        <taxon>Malacostraca</taxon>
        <taxon>Eumalacostraca</taxon>
        <taxon>Eucarida</taxon>
        <taxon>Decapoda</taxon>
        <taxon>Pleocyemata</taxon>
        <taxon>Brachyura</taxon>
        <taxon>Eubrachyura</taxon>
        <taxon>Portunoidea</taxon>
        <taxon>Portunidae</taxon>
        <taxon>Portuninae</taxon>
        <taxon>Portunus</taxon>
    </lineage>
</organism>
<dbReference type="EMBL" id="VSRR010003188">
    <property type="protein sequence ID" value="MPC35051.1"/>
    <property type="molecule type" value="Genomic_DNA"/>
</dbReference>
<evidence type="ECO:0000313" key="7">
    <source>
        <dbReference type="Proteomes" id="UP000324222"/>
    </source>
</evidence>
<accession>A0A5B7EKP5</accession>
<evidence type="ECO:0000256" key="1">
    <source>
        <dbReference type="ARBA" id="ARBA00004613"/>
    </source>
</evidence>
<dbReference type="PROSITE" id="PS50871">
    <property type="entry name" value="C1Q"/>
    <property type="match status" value="1"/>
</dbReference>
<keyword evidence="7" id="KW-1185">Reference proteome</keyword>
<evidence type="ECO:0000259" key="5">
    <source>
        <dbReference type="PROSITE" id="PS50871"/>
    </source>
</evidence>
<evidence type="ECO:0000313" key="6">
    <source>
        <dbReference type="EMBL" id="MPC35051.1"/>
    </source>
</evidence>
<feature type="chain" id="PRO_5022870400" evidence="4">
    <location>
        <begin position="19"/>
        <end position="199"/>
    </location>
</feature>
<dbReference type="InterPro" id="IPR050822">
    <property type="entry name" value="Cerebellin_Synaptic_Org"/>
</dbReference>
<proteinExistence type="predicted"/>
<comment type="caution">
    <text evidence="6">The sequence shown here is derived from an EMBL/GenBank/DDBJ whole genome shotgun (WGS) entry which is preliminary data.</text>
</comment>
<dbReference type="AlphaFoldDB" id="A0A5B7EKP5"/>
<dbReference type="PANTHER" id="PTHR22923:SF116">
    <property type="entry name" value="C1Q DOMAIN-CONTAINING PROTEIN"/>
    <property type="match status" value="1"/>
</dbReference>
<evidence type="ECO:0000256" key="3">
    <source>
        <dbReference type="ARBA" id="ARBA00022729"/>
    </source>
</evidence>
<name>A0A5B7EKP5_PORTR</name>
<evidence type="ECO:0000256" key="4">
    <source>
        <dbReference type="SAM" id="SignalP"/>
    </source>
</evidence>
<evidence type="ECO:0000256" key="2">
    <source>
        <dbReference type="ARBA" id="ARBA00022525"/>
    </source>
</evidence>
<dbReference type="InterPro" id="IPR001073">
    <property type="entry name" value="C1q_dom"/>
</dbReference>
<feature type="domain" description="C1q" evidence="5">
    <location>
        <begin position="36"/>
        <end position="199"/>
    </location>
</feature>
<dbReference type="SMART" id="SM00110">
    <property type="entry name" value="C1Q"/>
    <property type="match status" value="1"/>
</dbReference>
<dbReference type="InterPro" id="IPR008983">
    <property type="entry name" value="Tumour_necrosis_fac-like_dom"/>
</dbReference>
<feature type="signal peptide" evidence="4">
    <location>
        <begin position="1"/>
        <end position="18"/>
    </location>
</feature>